<evidence type="ECO:0000259" key="3">
    <source>
        <dbReference type="Pfam" id="PF20597"/>
    </source>
</evidence>
<protein>
    <submittedName>
        <fullName evidence="5">Choice-of-anchor A family protein</fullName>
    </submittedName>
</protein>
<name>A0A3A9ZHW5_9ACTN</name>
<dbReference type="InterPro" id="IPR051172">
    <property type="entry name" value="Chlamydia_OmcB"/>
</dbReference>
<feature type="domain" description="DUF7507" evidence="4">
    <location>
        <begin position="1080"/>
        <end position="1184"/>
    </location>
</feature>
<comment type="caution">
    <text evidence="5">The sequence shown here is derived from an EMBL/GenBank/DDBJ whole genome shotgun (WGS) entry which is preliminary data.</text>
</comment>
<feature type="region of interest" description="Disordered" evidence="1">
    <location>
        <begin position="1416"/>
        <end position="1444"/>
    </location>
</feature>
<keyword evidence="2" id="KW-0812">Transmembrane</keyword>
<proteinExistence type="predicted"/>
<dbReference type="InterPro" id="IPR047589">
    <property type="entry name" value="DUF11_rpt"/>
</dbReference>
<reference evidence="5 6" key="1">
    <citation type="journal article" date="2004" name="Syst. Appl. Microbiol.">
        <title>Cryptoendolithic actinomycetes from antarctic sandstone rock samples: Micromonospora endolithica sp. nov. and two isolates related to Micromonospora coerulea Jensen 1932.</title>
        <authorList>
            <person name="Hirsch P."/>
            <person name="Mevs U."/>
            <person name="Kroppenstedt R.M."/>
            <person name="Schumann P."/>
            <person name="Stackebrandt E."/>
        </authorList>
    </citation>
    <scope>NUCLEOTIDE SEQUENCE [LARGE SCALE GENOMIC DNA]</scope>
    <source>
        <strain evidence="5 6">JCM 12677</strain>
    </source>
</reference>
<gene>
    <name evidence="5" type="ORF">D7223_14050</name>
</gene>
<dbReference type="Pfam" id="PF20597">
    <property type="entry name" value="pAdhesive_15"/>
    <property type="match status" value="1"/>
</dbReference>
<feature type="domain" description="Choice-of-anchor A" evidence="3">
    <location>
        <begin position="52"/>
        <end position="355"/>
    </location>
</feature>
<dbReference type="RefSeq" id="WP_120728811.1">
    <property type="nucleotide sequence ID" value="NZ_RBAK01000004.1"/>
</dbReference>
<feature type="domain" description="DUF7507" evidence="4">
    <location>
        <begin position="1321"/>
        <end position="1425"/>
    </location>
</feature>
<keyword evidence="2" id="KW-1133">Transmembrane helix</keyword>
<feature type="domain" description="DUF7507" evidence="4">
    <location>
        <begin position="1450"/>
        <end position="1558"/>
    </location>
</feature>
<sequence>MRSSFWGGPARRWLAGVAAAGVLVAGGSAVPPARPGGWDLTAVSVGVGPVNPVAPAQSFGVMTEGDATVIESENEGTMAVGGNLAFGNYQLANNTAGSFVVPGDARPSALVVGGRVDFAGSVPGTRLQVLSSGYAKVGNLTGTFVRNTDNNGAQVNTRILPTNNYDATPRVELTTRQPVDSVGPTSPLNFAAAYQSFRSTSAELATCENTVVLRTPNGDVLPRPIPPGSNAVVSLTPGVTNVLDISATDLNNISILTFASQPTASTPLLVNVDTSGVGDNFSWNAPNFAGIGGEQARYILFNFPTATRLTLTPQARTVEGSLYAPNADHVDLSATNTEGSVITRTFEHRGGEMHYFPFSTTLACQGATTASIDLVKSSTTTEITTVGQQVPYRFHVVNTGGVPLEAIAVTDVQTPPSSNANLGPITCPQTTLAPGAQTVCTATYTVTQADLDNGSLRDTATARGTPPGGTTVESDPAQLTIPAAALTAAIRVTKSSTTTTIGSVGQQVPYRFDVINTGGLTLTGVAVTDVQTPPSSNADLGPITCAQTTLSPGASTTCTATYTVTQADLDNGGVTNTATARGTPPTGAPVVSPPSSLTIPDSDITASIRVTKSSTTTGITAVGQQVPYRFDVVNTGGLTLTGVAVTDVQTPPSSNADLGPITCAQTTLAPGASTICTATYTVTQADLDNGGVTNTATARGTPPTGAPVVSPPSSLTIPDSDITASIDVVKTSTTIEITTVGQEVPYRFHVVNTGGLTLTGVAVTDVQTPPSSNADLGPITCAQTTLAPGARTTCTATYTVSQADLDNGAVSNTATARGTPPGGGAPVVSPPSSLTIPDGPVTAAVAVVKSATTTGISAVGQQVPYEFLVVNTGGLTLTGVAVTDVQTPPSSNADLGPITCPQTTLAPGASTTCTATYTVSQADLDNGGVTDTATARGTPPRGEPVESAPSELTIPNGPVTAAIALVKSSTTTTVTTVGQEVPYRFHVVNTGALTLTGVAVTDVQTPPSSNADLGPITCAQTTLAPGVQTTCTATYTVTQADLDNGGVTDTATARGTPPGGGDPVVSEPSTLTIPDGDVTAAIAVVKHSTTTVISAVGQQVPYLFHVVNTGGLTLTGVTITDVQTPPSSNANLGPITCAQTTLAPGASTTCTATYTVTQADLDNGGVTDTATARGTPPGGGDPVVSEPSTLTIPEAGLEAGIHVVKSSTTTGITEPGQQVPFTYLVVNTGGFTLTGVTVNDTLLPPAQRGNLSPILCGPENVPNGSVTLAPGESIRCRATYTVSESDYAQSSLLDVATATGTPPTGPKPVSPPSPFDLPVLKPSIALAKSVTPTVVSRAGETVTYRFVVTNTGNTTLDDVTVEETAFSGSGKPSAITCGTPPVPNGTVDLAPGGSTTCTATYTVTASDVDAGRVTNTAVATGTPPDVPGAPPLDPPRSGPSSATVTATEGAAISVAKSSPTTVVHRVGEHVPYRFLVTNTGTVTLTGVTVTDRLAAPADPANLGPITCGPDRVPNGSVTLAAGAAVTCEAVYKVSKADVHRGSITNTATATGRPPSGPAPVAPESTLTIPVKGKLPVTGESLVGPLTGVALLILLLGTALVVVARRRRTPTG</sequence>
<feature type="domain" description="DUF7507" evidence="4">
    <location>
        <begin position="488"/>
        <end position="592"/>
    </location>
</feature>
<feature type="transmembrane region" description="Helical" evidence="2">
    <location>
        <begin position="1581"/>
        <end position="1603"/>
    </location>
</feature>
<feature type="region of interest" description="Disordered" evidence="1">
    <location>
        <begin position="1544"/>
        <end position="1564"/>
    </location>
</feature>
<accession>A0A3A9ZHW5</accession>
<keyword evidence="2" id="KW-0472">Membrane</keyword>
<evidence type="ECO:0000313" key="6">
    <source>
        <dbReference type="Proteomes" id="UP000281726"/>
    </source>
</evidence>
<evidence type="ECO:0000256" key="1">
    <source>
        <dbReference type="SAM" id="MobiDB-lite"/>
    </source>
</evidence>
<dbReference type="PANTHER" id="PTHR34819">
    <property type="entry name" value="LARGE CYSTEINE-RICH PERIPLASMIC PROTEIN OMCB"/>
    <property type="match status" value="1"/>
</dbReference>
<feature type="domain" description="DUF7507" evidence="4">
    <location>
        <begin position="1199"/>
        <end position="1308"/>
    </location>
</feature>
<dbReference type="EMBL" id="RBAK01000004">
    <property type="protein sequence ID" value="RKN47850.1"/>
    <property type="molecule type" value="Genomic_DNA"/>
</dbReference>
<dbReference type="InterPro" id="IPR013783">
    <property type="entry name" value="Ig-like_fold"/>
</dbReference>
<evidence type="ECO:0000256" key="2">
    <source>
        <dbReference type="SAM" id="Phobius"/>
    </source>
</evidence>
<feature type="domain" description="DUF7507" evidence="4">
    <location>
        <begin position="961"/>
        <end position="1065"/>
    </location>
</feature>
<dbReference type="NCBIfam" id="TIGR01451">
    <property type="entry name" value="B_ant_repeat"/>
    <property type="match status" value="2"/>
</dbReference>
<feature type="domain" description="DUF7507" evidence="4">
    <location>
        <begin position="724"/>
        <end position="828"/>
    </location>
</feature>
<dbReference type="GO" id="GO:0005975">
    <property type="term" value="P:carbohydrate metabolic process"/>
    <property type="evidence" value="ECO:0007669"/>
    <property type="project" value="UniProtKB-ARBA"/>
</dbReference>
<dbReference type="OrthoDB" id="3404418at2"/>
<feature type="domain" description="DUF7507" evidence="4">
    <location>
        <begin position="606"/>
        <end position="710"/>
    </location>
</feature>
<keyword evidence="6" id="KW-1185">Reference proteome</keyword>
<evidence type="ECO:0000313" key="5">
    <source>
        <dbReference type="EMBL" id="RKN47850.1"/>
    </source>
</evidence>
<dbReference type="InterPro" id="IPR026588">
    <property type="entry name" value="Choice_anch_A"/>
</dbReference>
<organism evidence="5 6">
    <name type="scientific">Micromonospora endolithica</name>
    <dbReference type="NCBI Taxonomy" id="230091"/>
    <lineage>
        <taxon>Bacteria</taxon>
        <taxon>Bacillati</taxon>
        <taxon>Actinomycetota</taxon>
        <taxon>Actinomycetes</taxon>
        <taxon>Micromonosporales</taxon>
        <taxon>Micromonosporaceae</taxon>
        <taxon>Micromonospora</taxon>
    </lineage>
</organism>
<feature type="domain" description="DUF7507" evidence="4">
    <location>
        <begin position="370"/>
        <end position="474"/>
    </location>
</feature>
<feature type="compositionally biased region" description="Pro residues" evidence="1">
    <location>
        <begin position="1424"/>
        <end position="1437"/>
    </location>
</feature>
<dbReference type="NCBIfam" id="TIGR04215">
    <property type="entry name" value="choice_anch_A"/>
    <property type="match status" value="1"/>
</dbReference>
<dbReference type="Pfam" id="PF24346">
    <property type="entry name" value="DUF7507"/>
    <property type="match status" value="10"/>
</dbReference>
<feature type="domain" description="DUF7507" evidence="4">
    <location>
        <begin position="843"/>
        <end position="947"/>
    </location>
</feature>
<dbReference type="InterPro" id="IPR055354">
    <property type="entry name" value="DUF7507"/>
</dbReference>
<dbReference type="PANTHER" id="PTHR34819:SF3">
    <property type="entry name" value="CELL SURFACE PROTEIN"/>
    <property type="match status" value="1"/>
</dbReference>
<evidence type="ECO:0000259" key="4">
    <source>
        <dbReference type="Pfam" id="PF24346"/>
    </source>
</evidence>
<dbReference type="Proteomes" id="UP000281726">
    <property type="component" value="Unassembled WGS sequence"/>
</dbReference>
<dbReference type="Gene3D" id="2.60.40.10">
    <property type="entry name" value="Immunoglobulins"/>
    <property type="match status" value="1"/>
</dbReference>
<feature type="region of interest" description="Disordered" evidence="1">
    <location>
        <begin position="926"/>
        <end position="949"/>
    </location>
</feature>
<feature type="compositionally biased region" description="Polar residues" evidence="1">
    <location>
        <begin position="926"/>
        <end position="935"/>
    </location>
</feature>